<reference evidence="1 2" key="1">
    <citation type="submission" date="2023-08" db="EMBL/GenBank/DDBJ databases">
        <title>Characterization of two Paracoccaceae strains isolated from Phycosphere and proposal of Xinfangfangia lacusdiani sp. nov.</title>
        <authorList>
            <person name="Deng Y."/>
            <person name="Zhang Y.Q."/>
        </authorList>
    </citation>
    <scope>NUCLEOTIDE SEQUENCE [LARGE SCALE GENOMIC DNA]</scope>
    <source>
        <strain evidence="1 2">CPCC 101601</strain>
    </source>
</reference>
<evidence type="ECO:0000313" key="2">
    <source>
        <dbReference type="Proteomes" id="UP001239680"/>
    </source>
</evidence>
<dbReference type="RefSeq" id="WP_306678754.1">
    <property type="nucleotide sequence ID" value="NZ_JAVDBT010000001.1"/>
</dbReference>
<protein>
    <submittedName>
        <fullName evidence="1">Uncharacterized protein</fullName>
    </submittedName>
</protein>
<evidence type="ECO:0000313" key="1">
    <source>
        <dbReference type="EMBL" id="MDQ2065076.1"/>
    </source>
</evidence>
<sequence length="305" mass="34144">MDISIEDGEAVSLYFDLRPQHFIDLEVAAKAAIEWSRAIRAASTAVDPAFEYRVGLIAAEPGSSKWLAKIERSRINQIAKDTKAGFESIPLIMRLAIGLAVAIPTTIVPSYDYYLGNDGFSETQKSELEEIFRKASESPEVQEHQRSMYREAQKDPNITGVGGGVPTSKDWRPDHIVPASQFAEAEGLFRIQEPESEDERTLRPTLDVVLVTPRLENAKRAWTFRQEGMPGTFTAVMADPEFLAALADNKIRERIRLNIPMKIKLEIKEIKVDGEWRVKRRGRSVIEVLSPSPDPDEGGDHTTTP</sequence>
<name>A0ABU0VTN0_9RHOB</name>
<keyword evidence="2" id="KW-1185">Reference proteome</keyword>
<accession>A0ABU0VTN0</accession>
<comment type="caution">
    <text evidence="1">The sequence shown here is derived from an EMBL/GenBank/DDBJ whole genome shotgun (WGS) entry which is preliminary data.</text>
</comment>
<dbReference type="EMBL" id="JAVDBT010000001">
    <property type="protein sequence ID" value="MDQ2065076.1"/>
    <property type="molecule type" value="Genomic_DNA"/>
</dbReference>
<gene>
    <name evidence="1" type="ORF">Q9295_01720</name>
</gene>
<dbReference type="Proteomes" id="UP001239680">
    <property type="component" value="Unassembled WGS sequence"/>
</dbReference>
<organism evidence="1 2">
    <name type="scientific">Pseudogemmobacter lacusdianii</name>
    <dbReference type="NCBI Taxonomy" id="3069608"/>
    <lineage>
        <taxon>Bacteria</taxon>
        <taxon>Pseudomonadati</taxon>
        <taxon>Pseudomonadota</taxon>
        <taxon>Alphaproteobacteria</taxon>
        <taxon>Rhodobacterales</taxon>
        <taxon>Paracoccaceae</taxon>
        <taxon>Pseudogemmobacter</taxon>
    </lineage>
</organism>
<proteinExistence type="predicted"/>